<accession>A0ABP0B5S6</accession>
<keyword evidence="2" id="KW-0812">Transmembrane</keyword>
<dbReference type="Pfam" id="PF13349">
    <property type="entry name" value="DUF4097"/>
    <property type="match status" value="1"/>
</dbReference>
<dbReference type="InterPro" id="IPR025164">
    <property type="entry name" value="Toastrack_DUF4097"/>
</dbReference>
<keyword evidence="5" id="KW-1185">Reference proteome</keyword>
<gene>
    <name evidence="4" type="ORF">SEUCBS140593_002351</name>
</gene>
<evidence type="ECO:0000256" key="2">
    <source>
        <dbReference type="SAM" id="Phobius"/>
    </source>
</evidence>
<sequence>MADKQPLLYVDQRGESQPHIDSCDFTPLHDASQDIYRAAAEARLRRRRAARRAHFLGFVLLLTIGYWTHGFGLPALSAKLFHWRNGGDAINIGSTPLEGPLILPDSPQCLLHHGDGDLHTYPLASYPLHFGSDHSLTVLQNTTRHWAPPYDPPRNDDHDHRWRHVHVSGEVVVRQATDDHKPSVEVEALSNDKRIRTAYTFAKDSQKLSVIVDDRIWVEREHWHDGDGACLVVRVTVWVPAAHLREFHVAAVHLGVQLIDDLDLVVDEAARLRSVIGSIVSSRGLEAEAVPQKNCHGVEMFEFASGYRFEAAETDVATTSSNIRGPWSLLDRLHIFSVSGSISVAVRPEGLEKDNKDLADLRLETVSGSIGFEEIKKDDDDDTIARAHRLSLASRSGVVHGSGSFAQLARLDTTSGNIAVALTPYKVESDENANLDTSTVSGKTVVFLLNEVHDAPVDYLESTHHAVSGAIELHYPASWVGDIHVETLTGSVGVEGKGVHVVPDDSPRWPPKVGRKVDAIKERVGDDDGKDDGRRSSLKADTISGHVKLTFPE</sequence>
<dbReference type="EMBL" id="CAWUHD010000015">
    <property type="protein sequence ID" value="CAK7214915.1"/>
    <property type="molecule type" value="Genomic_DNA"/>
</dbReference>
<reference evidence="4 5" key="1">
    <citation type="submission" date="2024-01" db="EMBL/GenBank/DDBJ databases">
        <authorList>
            <person name="Allen C."/>
            <person name="Tagirdzhanova G."/>
        </authorList>
    </citation>
    <scope>NUCLEOTIDE SEQUENCE [LARGE SCALE GENOMIC DNA]</scope>
</reference>
<feature type="domain" description="DUF4097" evidence="3">
    <location>
        <begin position="330"/>
        <end position="552"/>
    </location>
</feature>
<protein>
    <recommendedName>
        <fullName evidence="3">DUF4097 domain-containing protein</fullName>
    </recommendedName>
</protein>
<comment type="caution">
    <text evidence="4">The sequence shown here is derived from an EMBL/GenBank/DDBJ whole genome shotgun (WGS) entry which is preliminary data.</text>
</comment>
<feature type="compositionally biased region" description="Basic and acidic residues" evidence="1">
    <location>
        <begin position="515"/>
        <end position="535"/>
    </location>
</feature>
<feature type="transmembrane region" description="Helical" evidence="2">
    <location>
        <begin position="53"/>
        <end position="76"/>
    </location>
</feature>
<evidence type="ECO:0000259" key="3">
    <source>
        <dbReference type="Pfam" id="PF13349"/>
    </source>
</evidence>
<feature type="region of interest" description="Disordered" evidence="1">
    <location>
        <begin position="499"/>
        <end position="539"/>
    </location>
</feature>
<keyword evidence="2" id="KW-0472">Membrane</keyword>
<evidence type="ECO:0000313" key="5">
    <source>
        <dbReference type="Proteomes" id="UP001642482"/>
    </source>
</evidence>
<evidence type="ECO:0000313" key="4">
    <source>
        <dbReference type="EMBL" id="CAK7214915.1"/>
    </source>
</evidence>
<proteinExistence type="predicted"/>
<name>A0ABP0B5S6_9PEZI</name>
<dbReference type="Proteomes" id="UP001642482">
    <property type="component" value="Unassembled WGS sequence"/>
</dbReference>
<evidence type="ECO:0000256" key="1">
    <source>
        <dbReference type="SAM" id="MobiDB-lite"/>
    </source>
</evidence>
<keyword evidence="2" id="KW-1133">Transmembrane helix</keyword>
<organism evidence="4 5">
    <name type="scientific">Sporothrix eucalyptigena</name>
    <dbReference type="NCBI Taxonomy" id="1812306"/>
    <lineage>
        <taxon>Eukaryota</taxon>
        <taxon>Fungi</taxon>
        <taxon>Dikarya</taxon>
        <taxon>Ascomycota</taxon>
        <taxon>Pezizomycotina</taxon>
        <taxon>Sordariomycetes</taxon>
        <taxon>Sordariomycetidae</taxon>
        <taxon>Ophiostomatales</taxon>
        <taxon>Ophiostomataceae</taxon>
        <taxon>Sporothrix</taxon>
    </lineage>
</organism>